<proteinExistence type="predicted"/>
<dbReference type="PATRIC" id="fig|1263870.3.peg.1661"/>
<dbReference type="EMBL" id="ANOH01000115">
    <property type="protein sequence ID" value="EMI57021.1"/>
    <property type="molecule type" value="Genomic_DNA"/>
</dbReference>
<reference evidence="1 2" key="1">
    <citation type="journal article" date="2013" name="Mar. Genomics">
        <title>Expression of sulfatases in Rhodopirellula baltica and the diversity of sulfatases in the genus Rhodopirellula.</title>
        <authorList>
            <person name="Wegner C.E."/>
            <person name="Richter-Heitmann T."/>
            <person name="Klindworth A."/>
            <person name="Klockow C."/>
            <person name="Richter M."/>
            <person name="Achstetter T."/>
            <person name="Glockner F.O."/>
            <person name="Harder J."/>
        </authorList>
    </citation>
    <scope>NUCLEOTIDE SEQUENCE [LARGE SCALE GENOMIC DNA]</scope>
    <source>
        <strain evidence="1 2">SM41</strain>
    </source>
</reference>
<sequence length="59" mass="5855">MATGAVIEVVTGEEIGEDAADSEEEDLVADLPAADLVDAAADRVAETVADGVAAIRAVS</sequence>
<dbReference type="Proteomes" id="UP000011885">
    <property type="component" value="Unassembled WGS sequence"/>
</dbReference>
<accession>M5UGP9</accession>
<evidence type="ECO:0000313" key="1">
    <source>
        <dbReference type="EMBL" id="EMI57021.1"/>
    </source>
</evidence>
<gene>
    <name evidence="1" type="ORF">RSSM_01550</name>
</gene>
<comment type="caution">
    <text evidence="1">The sequence shown here is derived from an EMBL/GenBank/DDBJ whole genome shotgun (WGS) entry which is preliminary data.</text>
</comment>
<organism evidence="1 2">
    <name type="scientific">Rhodopirellula sallentina SM41</name>
    <dbReference type="NCBI Taxonomy" id="1263870"/>
    <lineage>
        <taxon>Bacteria</taxon>
        <taxon>Pseudomonadati</taxon>
        <taxon>Planctomycetota</taxon>
        <taxon>Planctomycetia</taxon>
        <taxon>Pirellulales</taxon>
        <taxon>Pirellulaceae</taxon>
        <taxon>Rhodopirellula</taxon>
    </lineage>
</organism>
<dbReference type="AlphaFoldDB" id="M5UGP9"/>
<protein>
    <submittedName>
        <fullName evidence="1">Uncharacterized protein</fullName>
    </submittedName>
</protein>
<evidence type="ECO:0000313" key="2">
    <source>
        <dbReference type="Proteomes" id="UP000011885"/>
    </source>
</evidence>
<keyword evidence="2" id="KW-1185">Reference proteome</keyword>
<name>M5UGP9_9BACT</name>